<evidence type="ECO:0000313" key="1">
    <source>
        <dbReference type="EMBL" id="JAN72834.1"/>
    </source>
</evidence>
<dbReference type="EMBL" id="GDIQ01021903">
    <property type="protein sequence ID" value="JAN72834.1"/>
    <property type="molecule type" value="Transcribed_RNA"/>
</dbReference>
<accession>A0A0P6HBK7</accession>
<organism evidence="1">
    <name type="scientific">Daphnia magna</name>
    <dbReference type="NCBI Taxonomy" id="35525"/>
    <lineage>
        <taxon>Eukaryota</taxon>
        <taxon>Metazoa</taxon>
        <taxon>Ecdysozoa</taxon>
        <taxon>Arthropoda</taxon>
        <taxon>Crustacea</taxon>
        <taxon>Branchiopoda</taxon>
        <taxon>Diplostraca</taxon>
        <taxon>Cladocera</taxon>
        <taxon>Anomopoda</taxon>
        <taxon>Daphniidae</taxon>
        <taxon>Daphnia</taxon>
    </lineage>
</organism>
<dbReference type="AlphaFoldDB" id="A0A0P6HBK7"/>
<proteinExistence type="predicted"/>
<name>A0A0P6HBK7_9CRUS</name>
<reference evidence="1" key="1">
    <citation type="submission" date="2015-10" db="EMBL/GenBank/DDBJ databases">
        <title>EvidentialGene: Evidence-directed Construction of Complete mRNA Transcriptomes without Genomes.</title>
        <authorList>
            <person name="Gilbert D.G."/>
        </authorList>
    </citation>
    <scope>NUCLEOTIDE SEQUENCE</scope>
</reference>
<sequence>MLTQMEVTCTVYPSFCDPFFFFMMIFVVAHHSLADGFFFIKMVKLVLSETGLGLFMCPGFIYLVWLVFRSS</sequence>
<protein>
    <submittedName>
        <fullName evidence="1">Uncharacterized protein</fullName>
    </submittedName>
</protein>